<feature type="transmembrane region" description="Helical" evidence="6">
    <location>
        <begin position="111"/>
        <end position="130"/>
    </location>
</feature>
<feature type="transmembrane region" description="Helical" evidence="6">
    <location>
        <begin position="12"/>
        <end position="31"/>
    </location>
</feature>
<feature type="transmembrane region" description="Helical" evidence="6">
    <location>
        <begin position="896"/>
        <end position="917"/>
    </location>
</feature>
<name>A0A7J6H4P0_CANSA</name>
<feature type="transmembrane region" description="Helical" evidence="6">
    <location>
        <begin position="1374"/>
        <end position="1392"/>
    </location>
</feature>
<sequence>MEGYDEYKPAMAMFALQFSYAGVALSTRAALLQGMSPSVFVVYRQAIATLVIAPLAYFTSVAINQNIYFQGLYLASSSMASAMSNLVPAVTFLIAFILGLEKVKIRSLRSIAKIVGTMLCVGGAMSMALVKGPKLFNSELPINNSVFGSGSSGDDHWILGCILLFGSCCCWSIWLILQVPASASYPDHLSLSAWMCFMATIQSAIITLFIEKDMEAWKLTTAMELGCSFFSGIVGSGVSFFVQAWVISQRGPLFSAMFNPLCTIIVTILAAIFLQEKIYTGGLVGGIGVIIGLYILLWGKAKDFDPNLHKNTSLHDQREQHIDDDDDQFLEKGSHHQSKRTKGLEWIQLHPISSTSKTVIPKSWFPLTRDSPSFTFFSRYFCRYTLNAYSVSRTNSHFVSLASWSAAAAGAAFTEDHVTGSNKNIEIKHPENISFGTTEFLYRCVFDVNEQLELAQSVKDSSNCQVKIRINNKMGGFDEYKPAMAMFGLQFSYAGVALSTRAALLQGMSPSVFVFYRQAIATLVIAPFAYFTRLEKVPASACCPNHLCLAAWMCFMGTIQSAIIAFFLEKDSHSWKFTTALEFGSCFFSGVFGSGVSFFVQAWVISQRGPLFSAIFNPLCTIIVTILAAIFLHEKIYTGGLVGAIGVIIGLYILLWGKAKDIKNVIKEEIHDPNLHKNTVHEQRKQHNIDDDYMEKGSHRSLKLVPRRRRLKLVPRQRRLKLVPRQRHLKFIYGSGLVRGRSRLKLVPGWRCLKLICGSAMEGFDGYKPAMAMVGLQCIYTGLALFTRAALLQGMSPRVFVVYRQGVATLIMAPIACFTRWRNPYNKTSLGLKSFCLIFITSLIGVTGNQNAYFEGLYLSSSTITTAMTNLLPVMTFVMATIVGMEKVNFQSLRSVAKIIGTIFSVGGAICMALVKGPKLLNTILVLASSISDDENLELGCAFLFISCLCWSFWIIMQVPISASCPDHLYSTLWMCLLTTIQSSIYTFMVEPDLKVWSLHSYLELGSCLYAGIGTAISFFVQAWCIQLRGPVFVAMFSPLCTVITAIIASLFLHEKLYVGRIASTEGLALFTKAALMRGMSPRVFMVYRQIVATLLLAPLVSLSRWKKPNKVSLGLKGFALIFLNALIGLEKVNVGSLRGIAKIIGTIMCIGGAIVMGLVKGPTLLNSPQSSSSSSIAPQNLLLGCLFLFICCCCWSFWIIMQVPISTICPDHSYTTLWMCFLATIQSAIFAVSIDHTKSEAWLLTSHLEIGSCIYAGIVASLSFTLQTWCVSQRGPVFSAIFNPLATVITTIIATSFLHEELYIGSYKNVIAMVALQCITAAVTLFSKLALSQGMSPRVFVLYRQLFATLIMAPIAFLSRWKDPHATPLGLRSFNMILLTSLIGVTANNNTYFEGLNLSSSTIATAMLNLIPAITFIMAALVPISKACPDHLYSTFWMFLLSSIQSSILTFCIDRNPQTWLLHSPLQFQSCFFA</sequence>
<dbReference type="InterPro" id="IPR030184">
    <property type="entry name" value="WAT1-related"/>
</dbReference>
<feature type="transmembrane region" description="Helical" evidence="6">
    <location>
        <begin position="278"/>
        <end position="297"/>
    </location>
</feature>
<feature type="transmembrane region" description="Helical" evidence="6">
    <location>
        <begin position="515"/>
        <end position="534"/>
    </location>
</feature>
<feature type="domain" description="EamA" evidence="7">
    <location>
        <begin position="547"/>
        <end position="655"/>
    </location>
</feature>
<feature type="domain" description="EamA" evidence="7">
    <location>
        <begin position="159"/>
        <end position="297"/>
    </location>
</feature>
<feature type="transmembrane region" description="Helical" evidence="6">
    <location>
        <begin position="483"/>
        <end position="503"/>
    </location>
</feature>
<feature type="transmembrane region" description="Helical" evidence="6">
    <location>
        <begin position="1342"/>
        <end position="1362"/>
    </location>
</feature>
<feature type="transmembrane region" description="Helical" evidence="6">
    <location>
        <begin position="1278"/>
        <end position="1299"/>
    </location>
</feature>
<feature type="transmembrane region" description="Helical" evidence="6">
    <location>
        <begin position="1142"/>
        <end position="1162"/>
    </location>
</feature>
<feature type="transmembrane region" description="Helical" evidence="6">
    <location>
        <begin position="636"/>
        <end position="657"/>
    </location>
</feature>
<keyword evidence="5 6" id="KW-0472">Membrane</keyword>
<feature type="transmembrane region" description="Helical" evidence="6">
    <location>
        <begin position="1088"/>
        <end position="1106"/>
    </location>
</feature>
<feature type="transmembrane region" description="Helical" evidence="6">
    <location>
        <begin position="867"/>
        <end position="884"/>
    </location>
</feature>
<feature type="transmembrane region" description="Helical" evidence="6">
    <location>
        <begin position="1009"/>
        <end position="1026"/>
    </location>
</feature>
<dbReference type="InterPro" id="IPR037185">
    <property type="entry name" value="EmrE-like"/>
</dbReference>
<evidence type="ECO:0000256" key="4">
    <source>
        <dbReference type="ARBA" id="ARBA00022989"/>
    </source>
</evidence>
<keyword evidence="4 6" id="KW-1133">Transmembrane helix</keyword>
<gene>
    <name evidence="8" type="ORF">G4B88_005115</name>
</gene>
<evidence type="ECO:0000256" key="3">
    <source>
        <dbReference type="ARBA" id="ARBA00022692"/>
    </source>
</evidence>
<organism evidence="8 9">
    <name type="scientific">Cannabis sativa</name>
    <name type="common">Hemp</name>
    <name type="synonym">Marijuana</name>
    <dbReference type="NCBI Taxonomy" id="3483"/>
    <lineage>
        <taxon>Eukaryota</taxon>
        <taxon>Viridiplantae</taxon>
        <taxon>Streptophyta</taxon>
        <taxon>Embryophyta</taxon>
        <taxon>Tracheophyta</taxon>
        <taxon>Spermatophyta</taxon>
        <taxon>Magnoliopsida</taxon>
        <taxon>eudicotyledons</taxon>
        <taxon>Gunneridae</taxon>
        <taxon>Pentapetalae</taxon>
        <taxon>rosids</taxon>
        <taxon>fabids</taxon>
        <taxon>Rosales</taxon>
        <taxon>Cannabaceae</taxon>
        <taxon>Cannabis</taxon>
    </lineage>
</organism>
<comment type="similarity">
    <text evidence="2">Belongs to the drug/metabolite transporter (DMT) superfamily. Plant drug/metabolite exporter (P-DME) (TC 2.A.7.4) family.</text>
</comment>
<dbReference type="SUPFAM" id="SSF103481">
    <property type="entry name" value="Multidrug resistance efflux transporter EmrE"/>
    <property type="match status" value="3"/>
</dbReference>
<feature type="transmembrane region" description="Helical" evidence="6">
    <location>
        <begin position="1311"/>
        <end position="1330"/>
    </location>
</feature>
<keyword evidence="3 6" id="KW-0812">Transmembrane</keyword>
<dbReference type="GO" id="GO:0016020">
    <property type="term" value="C:membrane"/>
    <property type="evidence" value="ECO:0007669"/>
    <property type="project" value="UniProtKB-SubCell"/>
</dbReference>
<feature type="transmembrane region" description="Helical" evidence="6">
    <location>
        <begin position="1404"/>
        <end position="1425"/>
    </location>
</feature>
<feature type="transmembrane region" description="Helical" evidence="6">
    <location>
        <begin position="580"/>
        <end position="604"/>
    </location>
</feature>
<keyword evidence="9" id="KW-1185">Reference proteome</keyword>
<feature type="transmembrane region" description="Helical" evidence="6">
    <location>
        <begin position="38"/>
        <end position="59"/>
    </location>
</feature>
<feature type="transmembrane region" description="Helical" evidence="6">
    <location>
        <begin position="253"/>
        <end position="272"/>
    </location>
</feature>
<feature type="transmembrane region" description="Helical" evidence="6">
    <location>
        <begin position="1214"/>
        <end position="1235"/>
    </location>
</feature>
<evidence type="ECO:0000256" key="6">
    <source>
        <dbReference type="SAM" id="Phobius"/>
    </source>
</evidence>
<dbReference type="InterPro" id="IPR000620">
    <property type="entry name" value="EamA_dom"/>
</dbReference>
<feature type="transmembrane region" description="Helical" evidence="6">
    <location>
        <begin position="1112"/>
        <end position="1130"/>
    </location>
</feature>
<dbReference type="Pfam" id="PF00892">
    <property type="entry name" value="EamA"/>
    <property type="match status" value="4"/>
</dbReference>
<comment type="caution">
    <text evidence="8">The sequence shown here is derived from an EMBL/GenBank/DDBJ whole genome shotgun (WGS) entry which is preliminary data.</text>
</comment>
<feature type="transmembrane region" description="Helical" evidence="6">
    <location>
        <begin position="1437"/>
        <end position="1454"/>
    </location>
</feature>
<feature type="transmembrane region" description="Helical" evidence="6">
    <location>
        <begin position="969"/>
        <end position="989"/>
    </location>
</feature>
<reference evidence="8 9" key="1">
    <citation type="journal article" date="2020" name="bioRxiv">
        <title>Sequence and annotation of 42 cannabis genomes reveals extensive copy number variation in cannabinoid synthesis and pathogen resistance genes.</title>
        <authorList>
            <person name="Mckernan K.J."/>
            <person name="Helbert Y."/>
            <person name="Kane L.T."/>
            <person name="Ebling H."/>
            <person name="Zhang L."/>
            <person name="Liu B."/>
            <person name="Eaton Z."/>
            <person name="Mclaughlin S."/>
            <person name="Kingan S."/>
            <person name="Baybayan P."/>
            <person name="Concepcion G."/>
            <person name="Jordan M."/>
            <person name="Riva A."/>
            <person name="Barbazuk W."/>
            <person name="Harkins T."/>
        </authorList>
    </citation>
    <scope>NUCLEOTIDE SEQUENCE [LARGE SCALE GENOMIC DNA]</scope>
    <source>
        <strain evidence="9">cv. Jamaican Lion 4</strain>
        <tissue evidence="8">Leaf</tissue>
    </source>
</reference>
<feature type="transmembrane region" description="Helical" evidence="6">
    <location>
        <begin position="189"/>
        <end position="210"/>
    </location>
</feature>
<proteinExistence type="inferred from homology"/>
<feature type="domain" description="EamA" evidence="7">
    <location>
        <begin position="779"/>
        <end position="910"/>
    </location>
</feature>
<feature type="transmembrane region" description="Helical" evidence="6">
    <location>
        <begin position="801"/>
        <end position="818"/>
    </location>
</feature>
<evidence type="ECO:0000259" key="7">
    <source>
        <dbReference type="Pfam" id="PF00892"/>
    </source>
</evidence>
<feature type="transmembrane region" description="Helical" evidence="6">
    <location>
        <begin position="79"/>
        <end position="99"/>
    </location>
</feature>
<evidence type="ECO:0000313" key="9">
    <source>
        <dbReference type="Proteomes" id="UP000583929"/>
    </source>
</evidence>
<feature type="transmembrane region" description="Helical" evidence="6">
    <location>
        <begin position="1247"/>
        <end position="1266"/>
    </location>
</feature>
<feature type="transmembrane region" description="Helical" evidence="6">
    <location>
        <begin position="611"/>
        <end position="630"/>
    </location>
</feature>
<dbReference type="Proteomes" id="UP000583929">
    <property type="component" value="Unassembled WGS sequence"/>
</dbReference>
<dbReference type="EMBL" id="JAATIQ010000064">
    <property type="protein sequence ID" value="KAF4390197.1"/>
    <property type="molecule type" value="Genomic_DNA"/>
</dbReference>
<feature type="transmembrane region" description="Helical" evidence="6">
    <location>
        <begin position="546"/>
        <end position="568"/>
    </location>
</feature>
<feature type="transmembrane region" description="Helical" evidence="6">
    <location>
        <begin position="222"/>
        <end position="246"/>
    </location>
</feature>
<comment type="subcellular location">
    <subcellularLocation>
        <location evidence="1">Membrane</location>
        <topology evidence="1">Multi-pass membrane protein</topology>
    </subcellularLocation>
</comment>
<evidence type="ECO:0000313" key="8">
    <source>
        <dbReference type="EMBL" id="KAF4390197.1"/>
    </source>
</evidence>
<protein>
    <recommendedName>
        <fullName evidence="7">EamA domain-containing protein</fullName>
    </recommendedName>
</protein>
<feature type="non-terminal residue" evidence="8">
    <location>
        <position position="1"/>
    </location>
</feature>
<feature type="transmembrane region" description="Helical" evidence="6">
    <location>
        <begin position="937"/>
        <end position="957"/>
    </location>
</feature>
<evidence type="ECO:0000256" key="1">
    <source>
        <dbReference type="ARBA" id="ARBA00004141"/>
    </source>
</evidence>
<dbReference type="PANTHER" id="PTHR31218">
    <property type="entry name" value="WAT1-RELATED PROTEIN"/>
    <property type="match status" value="1"/>
</dbReference>
<feature type="transmembrane region" description="Helical" evidence="6">
    <location>
        <begin position="157"/>
        <end position="177"/>
    </location>
</feature>
<feature type="transmembrane region" description="Helical" evidence="6">
    <location>
        <begin position="1182"/>
        <end position="1202"/>
    </location>
</feature>
<feature type="domain" description="EamA" evidence="7">
    <location>
        <begin position="1312"/>
        <end position="1423"/>
    </location>
</feature>
<evidence type="ECO:0000256" key="2">
    <source>
        <dbReference type="ARBA" id="ARBA00007635"/>
    </source>
</evidence>
<evidence type="ECO:0000256" key="5">
    <source>
        <dbReference type="ARBA" id="ARBA00023136"/>
    </source>
</evidence>
<accession>A0A7J6H4P0</accession>
<dbReference type="GO" id="GO:0022857">
    <property type="term" value="F:transmembrane transporter activity"/>
    <property type="evidence" value="ECO:0007669"/>
    <property type="project" value="InterPro"/>
</dbReference>
<feature type="transmembrane region" description="Helical" evidence="6">
    <location>
        <begin position="770"/>
        <end position="789"/>
    </location>
</feature>
<feature type="transmembrane region" description="Helical" evidence="6">
    <location>
        <begin position="1033"/>
        <end position="1052"/>
    </location>
</feature>
<feature type="transmembrane region" description="Helical" evidence="6">
    <location>
        <begin position="830"/>
        <end position="847"/>
    </location>
</feature>